<protein>
    <recommendedName>
        <fullName evidence="5">ABC transporter permease</fullName>
    </recommendedName>
</protein>
<proteinExistence type="predicted"/>
<name>A0A2K2CPA6_BRADI</name>
<dbReference type="GeneID" id="112268897"/>
<keyword evidence="4" id="KW-1185">Reference proteome</keyword>
<gene>
    <name evidence="3" type="primary">LOC112268897</name>
    <name evidence="2" type="ORF">BRADI_4g21741v3</name>
</gene>
<evidence type="ECO:0000313" key="2">
    <source>
        <dbReference type="EMBL" id="PNT63852.1"/>
    </source>
</evidence>
<dbReference type="EnsemblPlants" id="PNT63852">
    <property type="protein sequence ID" value="PNT63852"/>
    <property type="gene ID" value="BRADI_4g21741v3"/>
</dbReference>
<feature type="transmembrane region" description="Helical" evidence="1">
    <location>
        <begin position="35"/>
        <end position="54"/>
    </location>
</feature>
<evidence type="ECO:0000313" key="4">
    <source>
        <dbReference type="Proteomes" id="UP000008810"/>
    </source>
</evidence>
<reference evidence="3" key="3">
    <citation type="submission" date="2018-08" db="UniProtKB">
        <authorList>
            <consortium name="EnsemblPlants"/>
        </authorList>
    </citation>
    <scope>IDENTIFICATION</scope>
    <source>
        <strain evidence="3">cv. Bd21</strain>
    </source>
</reference>
<keyword evidence="1" id="KW-0812">Transmembrane</keyword>
<reference evidence="2" key="2">
    <citation type="submission" date="2017-06" db="EMBL/GenBank/DDBJ databases">
        <title>WGS assembly of Brachypodium distachyon.</title>
        <authorList>
            <consortium name="The International Brachypodium Initiative"/>
            <person name="Lucas S."/>
            <person name="Harmon-Smith M."/>
            <person name="Lail K."/>
            <person name="Tice H."/>
            <person name="Grimwood J."/>
            <person name="Bruce D."/>
            <person name="Barry K."/>
            <person name="Shu S."/>
            <person name="Lindquist E."/>
            <person name="Wang M."/>
            <person name="Pitluck S."/>
            <person name="Vogel J.P."/>
            <person name="Garvin D.F."/>
            <person name="Mockler T.C."/>
            <person name="Schmutz J."/>
            <person name="Rokhsar D."/>
            <person name="Bevan M.W."/>
        </authorList>
    </citation>
    <scope>NUCLEOTIDE SEQUENCE</scope>
    <source>
        <strain evidence="2">Bd21</strain>
    </source>
</reference>
<dbReference type="RefSeq" id="XP_024310930.1">
    <property type="nucleotide sequence ID" value="XM_024455162.1"/>
</dbReference>
<dbReference type="Gramene" id="PNT63852">
    <property type="protein sequence ID" value="PNT63852"/>
    <property type="gene ID" value="BRADI_4g21741v3"/>
</dbReference>
<dbReference type="Proteomes" id="UP000008810">
    <property type="component" value="Chromosome 4"/>
</dbReference>
<keyword evidence="1" id="KW-1133">Transmembrane helix</keyword>
<reference evidence="2 3" key="1">
    <citation type="journal article" date="2010" name="Nature">
        <title>Genome sequencing and analysis of the model grass Brachypodium distachyon.</title>
        <authorList>
            <consortium name="International Brachypodium Initiative"/>
        </authorList>
    </citation>
    <scope>NUCLEOTIDE SEQUENCE [LARGE SCALE GENOMIC DNA]</scope>
    <source>
        <strain evidence="2">Bd21</strain>
        <strain evidence="3">cv. Bd21</strain>
    </source>
</reference>
<keyword evidence="1" id="KW-0472">Membrane</keyword>
<organism evidence="2">
    <name type="scientific">Brachypodium distachyon</name>
    <name type="common">Purple false brome</name>
    <name type="synonym">Trachynia distachya</name>
    <dbReference type="NCBI Taxonomy" id="15368"/>
    <lineage>
        <taxon>Eukaryota</taxon>
        <taxon>Viridiplantae</taxon>
        <taxon>Streptophyta</taxon>
        <taxon>Embryophyta</taxon>
        <taxon>Tracheophyta</taxon>
        <taxon>Spermatophyta</taxon>
        <taxon>Magnoliopsida</taxon>
        <taxon>Liliopsida</taxon>
        <taxon>Poales</taxon>
        <taxon>Poaceae</taxon>
        <taxon>BOP clade</taxon>
        <taxon>Pooideae</taxon>
        <taxon>Stipodae</taxon>
        <taxon>Brachypodieae</taxon>
        <taxon>Brachypodium</taxon>
    </lineage>
</organism>
<accession>A0A2K2CPA6</accession>
<dbReference type="EMBL" id="CM000883">
    <property type="protein sequence ID" value="PNT63852.1"/>
    <property type="molecule type" value="Genomic_DNA"/>
</dbReference>
<evidence type="ECO:0000256" key="1">
    <source>
        <dbReference type="SAM" id="Phobius"/>
    </source>
</evidence>
<evidence type="ECO:0008006" key="5">
    <source>
        <dbReference type="Google" id="ProtNLM"/>
    </source>
</evidence>
<evidence type="ECO:0000313" key="3">
    <source>
        <dbReference type="EnsemblPlants" id="PNT63852"/>
    </source>
</evidence>
<sequence length="77" mass="7994">MALSTLSWPSSAAAADQGRKGAAVAWKLTRSTGKAMWIAVTTGLVLVLPLTLLVQGEADSIMLEDPSLAQRMAVLGV</sequence>
<dbReference type="AlphaFoldDB" id="A0A2K2CPA6"/>